<dbReference type="GO" id="GO:0016020">
    <property type="term" value="C:membrane"/>
    <property type="evidence" value="ECO:0007669"/>
    <property type="project" value="UniProtKB-SubCell"/>
</dbReference>
<dbReference type="Proteomes" id="UP000320593">
    <property type="component" value="Unassembled WGS sequence"/>
</dbReference>
<evidence type="ECO:0000313" key="11">
    <source>
        <dbReference type="Proteomes" id="UP000320593"/>
    </source>
</evidence>
<dbReference type="PANTHER" id="PTHR43390">
    <property type="entry name" value="SIGNAL PEPTIDASE I"/>
    <property type="match status" value="1"/>
</dbReference>
<dbReference type="SUPFAM" id="SSF51306">
    <property type="entry name" value="LexA/Signal peptidase"/>
    <property type="match status" value="1"/>
</dbReference>
<sequence>MRWRTLPVRKRGDKEGAQRGLQRGGNQGKAQPGSEPSAENMLKDNMSVSDSKKSKDGGVLETVKIIVQALLLALVVRTFLFQPFNIPSGSMKDTLLIGDYLFVSKYSYGYSRYSFPFGLAPFSGRIWSAEPERGDIAVFKLPRDNSTDYIKRVIGLPGDKIQVREGVVYINDEPVKREQIDDYIEPTPFGGVHRVPRYRETLPNGVSYDTLDINPNSTWDNTRVYEVPEGHYFMMGDNRDNSIDSRVLSSVGYVPFDNFIGRAEILFFSVKDGDPAWQIWKWPWSVRWDRLGKTL</sequence>
<evidence type="ECO:0000256" key="3">
    <source>
        <dbReference type="ARBA" id="ARBA00013208"/>
    </source>
</evidence>
<keyword evidence="5 7" id="KW-0378">Hydrolase</keyword>
<evidence type="ECO:0000256" key="7">
    <source>
        <dbReference type="RuleBase" id="RU362042"/>
    </source>
</evidence>
<dbReference type="PROSITE" id="PS00760">
    <property type="entry name" value="SPASE_I_2"/>
    <property type="match status" value="1"/>
</dbReference>
<evidence type="ECO:0000256" key="8">
    <source>
        <dbReference type="SAM" id="MobiDB-lite"/>
    </source>
</evidence>
<dbReference type="InterPro" id="IPR036286">
    <property type="entry name" value="LexA/Signal_pep-like_sf"/>
</dbReference>
<dbReference type="InterPro" id="IPR019757">
    <property type="entry name" value="Pept_S26A_signal_pept_1_Lys-AS"/>
</dbReference>
<keyword evidence="11" id="KW-1185">Reference proteome</keyword>
<dbReference type="EC" id="3.4.21.89" evidence="3 7"/>
<evidence type="ECO:0000256" key="5">
    <source>
        <dbReference type="ARBA" id="ARBA00022801"/>
    </source>
</evidence>
<feature type="domain" description="Peptidase S26" evidence="9">
    <location>
        <begin position="60"/>
        <end position="267"/>
    </location>
</feature>
<name>A0A562TI80_9HYPH</name>
<comment type="catalytic activity">
    <reaction evidence="1 7">
        <text>Cleavage of hydrophobic, N-terminal signal or leader sequences from secreted and periplasmic proteins.</text>
        <dbReference type="EC" id="3.4.21.89"/>
    </reaction>
</comment>
<keyword evidence="7" id="KW-0645">Protease</keyword>
<proteinExistence type="inferred from homology"/>
<evidence type="ECO:0000259" key="9">
    <source>
        <dbReference type="Pfam" id="PF10502"/>
    </source>
</evidence>
<dbReference type="PRINTS" id="PR00727">
    <property type="entry name" value="LEADERPTASE"/>
</dbReference>
<evidence type="ECO:0000256" key="4">
    <source>
        <dbReference type="ARBA" id="ARBA00019232"/>
    </source>
</evidence>
<organism evidence="10 11">
    <name type="scientific">Roseibium hamelinense</name>
    <dbReference type="NCBI Taxonomy" id="150831"/>
    <lineage>
        <taxon>Bacteria</taxon>
        <taxon>Pseudomonadati</taxon>
        <taxon>Pseudomonadota</taxon>
        <taxon>Alphaproteobacteria</taxon>
        <taxon>Hyphomicrobiales</taxon>
        <taxon>Stappiaceae</taxon>
        <taxon>Roseibium</taxon>
    </lineage>
</organism>
<reference evidence="10 11" key="1">
    <citation type="submission" date="2019-07" db="EMBL/GenBank/DDBJ databases">
        <title>Genomic Encyclopedia of Archaeal and Bacterial Type Strains, Phase II (KMG-II): from individual species to whole genera.</title>
        <authorList>
            <person name="Goeker M."/>
        </authorList>
    </citation>
    <scope>NUCLEOTIDE SEQUENCE [LARGE SCALE GENOMIC DNA]</scope>
    <source>
        <strain evidence="10 11">ATCC BAA-252</strain>
    </source>
</reference>
<dbReference type="PROSITE" id="PS00761">
    <property type="entry name" value="SPASE_I_3"/>
    <property type="match status" value="1"/>
</dbReference>
<dbReference type="Pfam" id="PF10502">
    <property type="entry name" value="Peptidase_S26"/>
    <property type="match status" value="1"/>
</dbReference>
<comment type="caution">
    <text evidence="10">The sequence shown here is derived from an EMBL/GenBank/DDBJ whole genome shotgun (WGS) entry which is preliminary data.</text>
</comment>
<protein>
    <recommendedName>
        <fullName evidence="4 7">Signal peptidase I</fullName>
        <ecNumber evidence="3 7">3.4.21.89</ecNumber>
    </recommendedName>
</protein>
<dbReference type="GO" id="GO:0009003">
    <property type="term" value="F:signal peptidase activity"/>
    <property type="evidence" value="ECO:0007669"/>
    <property type="project" value="UniProtKB-EC"/>
</dbReference>
<evidence type="ECO:0000256" key="1">
    <source>
        <dbReference type="ARBA" id="ARBA00000677"/>
    </source>
</evidence>
<gene>
    <name evidence="10" type="ORF">JM93_00128</name>
</gene>
<feature type="active site" evidence="6">
    <location>
        <position position="151"/>
    </location>
</feature>
<dbReference type="GO" id="GO:0004252">
    <property type="term" value="F:serine-type endopeptidase activity"/>
    <property type="evidence" value="ECO:0007669"/>
    <property type="project" value="InterPro"/>
</dbReference>
<dbReference type="GO" id="GO:0006465">
    <property type="term" value="P:signal peptide processing"/>
    <property type="evidence" value="ECO:0007669"/>
    <property type="project" value="InterPro"/>
</dbReference>
<dbReference type="NCBIfam" id="TIGR02227">
    <property type="entry name" value="sigpep_I_bact"/>
    <property type="match status" value="1"/>
</dbReference>
<accession>A0A562TI80</accession>
<dbReference type="CDD" id="cd06530">
    <property type="entry name" value="S26_SPase_I"/>
    <property type="match status" value="1"/>
</dbReference>
<dbReference type="InterPro" id="IPR019533">
    <property type="entry name" value="Peptidase_S26"/>
</dbReference>
<evidence type="ECO:0000256" key="6">
    <source>
        <dbReference type="PIRSR" id="PIRSR600223-1"/>
    </source>
</evidence>
<evidence type="ECO:0000313" key="10">
    <source>
        <dbReference type="EMBL" id="TWI92586.1"/>
    </source>
</evidence>
<dbReference type="AlphaFoldDB" id="A0A562TI80"/>
<dbReference type="InterPro" id="IPR000223">
    <property type="entry name" value="Pept_S26A_signal_pept_1"/>
</dbReference>
<feature type="active site" evidence="6">
    <location>
        <position position="90"/>
    </location>
</feature>
<evidence type="ECO:0000256" key="2">
    <source>
        <dbReference type="ARBA" id="ARBA00009370"/>
    </source>
</evidence>
<comment type="similarity">
    <text evidence="2 7">Belongs to the peptidase S26 family.</text>
</comment>
<dbReference type="PANTHER" id="PTHR43390:SF1">
    <property type="entry name" value="CHLOROPLAST PROCESSING PEPTIDASE"/>
    <property type="match status" value="1"/>
</dbReference>
<feature type="region of interest" description="Disordered" evidence="8">
    <location>
        <begin position="1"/>
        <end position="55"/>
    </location>
</feature>
<dbReference type="InterPro" id="IPR019758">
    <property type="entry name" value="Pept_S26A_signal_pept_1_CS"/>
</dbReference>
<dbReference type="EMBL" id="VLLF01000001">
    <property type="protein sequence ID" value="TWI92586.1"/>
    <property type="molecule type" value="Genomic_DNA"/>
</dbReference>
<dbReference type="Gene3D" id="2.10.109.10">
    <property type="entry name" value="Umud Fragment, subunit A"/>
    <property type="match status" value="1"/>
</dbReference>
<comment type="subcellular location">
    <subcellularLocation>
        <location evidence="7">Membrane</location>
        <topology evidence="7">Single-pass type II membrane protein</topology>
    </subcellularLocation>
</comment>